<sequence>MPKDCARACYSVQKSCLAKVIFDCLSAQGLTSSVGSSTDATQGNVGAILSKSSTTSRSVIKKRFRSFIMQFEEVCETQIKQDVPDKEDADCTKNPIELFDSCRQSQRRSQSQQRACMEIPKHISTCSYVYLSTGELHGVCTVIRPLEYWTQLHKEMN</sequence>
<dbReference type="EMBL" id="JAAALK010000285">
    <property type="protein sequence ID" value="KAG8066788.1"/>
    <property type="molecule type" value="Genomic_DNA"/>
</dbReference>
<accession>A0A8J5SQ15</accession>
<evidence type="ECO:0000313" key="3">
    <source>
        <dbReference type="Proteomes" id="UP000729402"/>
    </source>
</evidence>
<dbReference type="Proteomes" id="UP000729402">
    <property type="component" value="Unassembled WGS sequence"/>
</dbReference>
<dbReference type="AlphaFoldDB" id="A0A8J5SQ15"/>
<dbReference type="GO" id="GO:0005546">
    <property type="term" value="F:phosphatidylinositol-4,5-bisphosphate binding"/>
    <property type="evidence" value="ECO:0007669"/>
    <property type="project" value="InterPro"/>
</dbReference>
<dbReference type="Pfam" id="PF03081">
    <property type="entry name" value="Exo70_C"/>
    <property type="match status" value="1"/>
</dbReference>
<organism evidence="2 3">
    <name type="scientific">Zizania palustris</name>
    <name type="common">Northern wild rice</name>
    <dbReference type="NCBI Taxonomy" id="103762"/>
    <lineage>
        <taxon>Eukaryota</taxon>
        <taxon>Viridiplantae</taxon>
        <taxon>Streptophyta</taxon>
        <taxon>Embryophyta</taxon>
        <taxon>Tracheophyta</taxon>
        <taxon>Spermatophyta</taxon>
        <taxon>Magnoliopsida</taxon>
        <taxon>Liliopsida</taxon>
        <taxon>Poales</taxon>
        <taxon>Poaceae</taxon>
        <taxon>BOP clade</taxon>
        <taxon>Oryzoideae</taxon>
        <taxon>Oryzeae</taxon>
        <taxon>Zizaniinae</taxon>
        <taxon>Zizania</taxon>
    </lineage>
</organism>
<evidence type="ECO:0000313" key="2">
    <source>
        <dbReference type="EMBL" id="KAG8066788.1"/>
    </source>
</evidence>
<comment type="caution">
    <text evidence="2">The sequence shown here is derived from an EMBL/GenBank/DDBJ whole genome shotgun (WGS) entry which is preliminary data.</text>
</comment>
<feature type="domain" description="Exocyst complex subunit Exo70 C-terminal" evidence="1">
    <location>
        <begin position="21"/>
        <end position="87"/>
    </location>
</feature>
<dbReference type="GO" id="GO:0000145">
    <property type="term" value="C:exocyst"/>
    <property type="evidence" value="ECO:0007669"/>
    <property type="project" value="InterPro"/>
</dbReference>
<dbReference type="InterPro" id="IPR046364">
    <property type="entry name" value="Exo70_C"/>
</dbReference>
<evidence type="ECO:0000259" key="1">
    <source>
        <dbReference type="Pfam" id="PF03081"/>
    </source>
</evidence>
<keyword evidence="3" id="KW-1185">Reference proteome</keyword>
<reference evidence="2" key="1">
    <citation type="journal article" date="2021" name="bioRxiv">
        <title>Whole Genome Assembly and Annotation of Northern Wild Rice, Zizania palustris L., Supports a Whole Genome Duplication in the Zizania Genus.</title>
        <authorList>
            <person name="Haas M."/>
            <person name="Kono T."/>
            <person name="Macchietto M."/>
            <person name="Millas R."/>
            <person name="McGilp L."/>
            <person name="Shao M."/>
            <person name="Duquette J."/>
            <person name="Hirsch C.N."/>
            <person name="Kimball J."/>
        </authorList>
    </citation>
    <scope>NUCLEOTIDE SEQUENCE</scope>
    <source>
        <tissue evidence="2">Fresh leaf tissue</tissue>
    </source>
</reference>
<protein>
    <recommendedName>
        <fullName evidence="1">Exocyst complex subunit Exo70 C-terminal domain-containing protein</fullName>
    </recommendedName>
</protein>
<reference evidence="2" key="2">
    <citation type="submission" date="2021-02" db="EMBL/GenBank/DDBJ databases">
        <authorList>
            <person name="Kimball J.A."/>
            <person name="Haas M.W."/>
            <person name="Macchietto M."/>
            <person name="Kono T."/>
            <person name="Duquette J."/>
            <person name="Shao M."/>
        </authorList>
    </citation>
    <scope>NUCLEOTIDE SEQUENCE</scope>
    <source>
        <tissue evidence="2">Fresh leaf tissue</tissue>
    </source>
</reference>
<dbReference type="GO" id="GO:0006887">
    <property type="term" value="P:exocytosis"/>
    <property type="evidence" value="ECO:0007669"/>
    <property type="project" value="InterPro"/>
</dbReference>
<gene>
    <name evidence="2" type="ORF">GUJ93_ZPchr0004g40525</name>
</gene>
<name>A0A8J5SQ15_ZIZPA</name>
<proteinExistence type="predicted"/>